<accession>A0A2S0VR36</accession>
<dbReference type="Pfam" id="PF18796">
    <property type="entry name" value="LPD1"/>
    <property type="match status" value="1"/>
</dbReference>
<organism evidence="3 4">
    <name type="scientific">Saccharobesus litoralis</name>
    <dbReference type="NCBI Taxonomy" id="2172099"/>
    <lineage>
        <taxon>Bacteria</taxon>
        <taxon>Pseudomonadati</taxon>
        <taxon>Pseudomonadota</taxon>
        <taxon>Gammaproteobacteria</taxon>
        <taxon>Alteromonadales</taxon>
        <taxon>Alteromonadaceae</taxon>
        <taxon>Saccharobesus</taxon>
    </lineage>
</organism>
<evidence type="ECO:0000313" key="3">
    <source>
        <dbReference type="EMBL" id="AWB66676.1"/>
    </source>
</evidence>
<gene>
    <name evidence="3" type="ORF">C2869_09645</name>
</gene>
<protein>
    <recommendedName>
        <fullName evidence="2">Large polyvalent protein-associated domain-containing protein</fullName>
    </recommendedName>
</protein>
<proteinExistence type="predicted"/>
<dbReference type="AlphaFoldDB" id="A0A2S0VR36"/>
<dbReference type="Proteomes" id="UP000244441">
    <property type="component" value="Chromosome"/>
</dbReference>
<dbReference type="KEGG" id="cate:C2869_09645"/>
<dbReference type="RefSeq" id="WP_108602734.1">
    <property type="nucleotide sequence ID" value="NZ_CP026604.1"/>
</dbReference>
<feature type="region of interest" description="Disordered" evidence="1">
    <location>
        <begin position="1"/>
        <end position="22"/>
    </location>
</feature>
<evidence type="ECO:0000259" key="2">
    <source>
        <dbReference type="Pfam" id="PF18796"/>
    </source>
</evidence>
<feature type="domain" description="Large polyvalent protein-associated" evidence="2">
    <location>
        <begin position="189"/>
        <end position="259"/>
    </location>
</feature>
<dbReference type="OrthoDB" id="343736at2"/>
<reference evidence="3 4" key="1">
    <citation type="submission" date="2018-01" db="EMBL/GenBank/DDBJ databases">
        <title>Genome sequence of a Cantenovulum-like bacteria.</title>
        <authorList>
            <person name="Tan W.R."/>
            <person name="Lau N.-S."/>
            <person name="Go F."/>
            <person name="Amirul A.-A.A."/>
        </authorList>
    </citation>
    <scope>NUCLEOTIDE SEQUENCE [LARGE SCALE GENOMIC DNA]</scope>
    <source>
        <strain evidence="3 4">CCB-QB4</strain>
    </source>
</reference>
<dbReference type="EMBL" id="CP026604">
    <property type="protein sequence ID" value="AWB66676.1"/>
    <property type="molecule type" value="Genomic_DNA"/>
</dbReference>
<evidence type="ECO:0000256" key="1">
    <source>
        <dbReference type="SAM" id="MobiDB-lite"/>
    </source>
</evidence>
<name>A0A2S0VR36_9ALTE</name>
<sequence>MQQPAKTNRLKRGYYRTGPNHRQDQDVSFTDIRQEFGFRCIRLGKWVTKQEQQIAANLIFDALADLALILQVPRQVISLRSTLSLAFGTGGQRHNMAHYNVGTKELALAKNAGGGALAHEWFHAFDHYICSKFLQLPKSKFASHAWLLGEEKIDHPLNQALQKAFSHIFLDASKKHKSSRYFQVAAQVDKQLNQVYYALPEEMCARAFEAYIQDSRLSNEFLVKGTKQSDEAKVGLYPLDEHRVEVGRYFSEYFALLGRCLANQMS</sequence>
<evidence type="ECO:0000313" key="4">
    <source>
        <dbReference type="Proteomes" id="UP000244441"/>
    </source>
</evidence>
<dbReference type="NCBIfam" id="NF041907">
    <property type="entry name" value="CLCA_X"/>
    <property type="match status" value="1"/>
</dbReference>
<dbReference type="InterPro" id="IPR041047">
    <property type="entry name" value="LPD1"/>
</dbReference>
<keyword evidence="4" id="KW-1185">Reference proteome</keyword>